<evidence type="ECO:0000313" key="3">
    <source>
        <dbReference type="Proteomes" id="UP001162131"/>
    </source>
</evidence>
<sequence>MEFPIESKNQDLFLIIEGEKFEIDSWILRDINAKLPTILPASITKTHFSQFCAFLSSPKTKIKDQESLCKIFEIAAILQHPLSEKISQNMIIPRLNKNSSLIFFDAAVNQIKTQNNDLWNDIYEACLVTIDDYIFAYTKNDFLCLSIDSIQALLNIYYNQQVASTIILALKLKREALGIFDLLNKEELINSKSFFLPDIDYNWVLPKDKTTIYFESEAFLIENLKFSLILIKFPNENKCELYLQSSRNAEEQRIITLSYTLKIAEKKYKNVETINMISGPNSQFLILSFAIDLISQHLETRINFCLKLEKIMSAILNYIAENPDESLLIEDLSTFSRARLSLLLKFKHLKIANEDDALNLVGRFAQENNISHDALSDLLGPIKWEFVSSRALFRSAFTYKALGESPYFIQKFNQELFFKTNCQKRKHQERPRLSCLDLKNEGKNVLDDFCNCFLDDEEPPKETEAVYLNEILCRKDLELQNLKGSFNSLSLTRCTSTPDIMQTKPHDEMLDISPEFPPMSPIKKFRRSESPLNPIPELILPDKAETTDFAILSLLSKLEKY</sequence>
<dbReference type="Proteomes" id="UP001162131">
    <property type="component" value="Unassembled WGS sequence"/>
</dbReference>
<feature type="domain" description="BACK" evidence="1">
    <location>
        <begin position="307"/>
        <end position="393"/>
    </location>
</feature>
<dbReference type="AlphaFoldDB" id="A0AAU9KD64"/>
<evidence type="ECO:0000313" key="2">
    <source>
        <dbReference type="EMBL" id="CAG9331870.1"/>
    </source>
</evidence>
<accession>A0AAU9KD64</accession>
<name>A0AAU9KD64_9CILI</name>
<organism evidence="2 3">
    <name type="scientific">Blepharisma stoltei</name>
    <dbReference type="NCBI Taxonomy" id="1481888"/>
    <lineage>
        <taxon>Eukaryota</taxon>
        <taxon>Sar</taxon>
        <taxon>Alveolata</taxon>
        <taxon>Ciliophora</taxon>
        <taxon>Postciliodesmatophora</taxon>
        <taxon>Heterotrichea</taxon>
        <taxon>Heterotrichida</taxon>
        <taxon>Blepharismidae</taxon>
        <taxon>Blepharisma</taxon>
    </lineage>
</organism>
<reference evidence="2" key="1">
    <citation type="submission" date="2021-09" db="EMBL/GenBank/DDBJ databases">
        <authorList>
            <consortium name="AG Swart"/>
            <person name="Singh M."/>
            <person name="Singh A."/>
            <person name="Seah K."/>
            <person name="Emmerich C."/>
        </authorList>
    </citation>
    <scope>NUCLEOTIDE SEQUENCE</scope>
    <source>
        <strain evidence="2">ATCC30299</strain>
    </source>
</reference>
<gene>
    <name evidence="2" type="ORF">BSTOLATCC_MIC53929</name>
</gene>
<comment type="caution">
    <text evidence="2">The sequence shown here is derived from an EMBL/GenBank/DDBJ whole genome shotgun (WGS) entry which is preliminary data.</text>
</comment>
<dbReference type="Pfam" id="PF07707">
    <property type="entry name" value="BACK"/>
    <property type="match status" value="1"/>
</dbReference>
<dbReference type="EMBL" id="CAJZBQ010000053">
    <property type="protein sequence ID" value="CAG9331870.1"/>
    <property type="molecule type" value="Genomic_DNA"/>
</dbReference>
<protein>
    <recommendedName>
        <fullName evidence="1">BACK domain-containing protein</fullName>
    </recommendedName>
</protein>
<proteinExistence type="predicted"/>
<evidence type="ECO:0000259" key="1">
    <source>
        <dbReference type="Pfam" id="PF07707"/>
    </source>
</evidence>
<dbReference type="InterPro" id="IPR011705">
    <property type="entry name" value="BACK"/>
</dbReference>
<keyword evidence="3" id="KW-1185">Reference proteome</keyword>